<dbReference type="SUPFAM" id="SSF57667">
    <property type="entry name" value="beta-beta-alpha zinc fingers"/>
    <property type="match status" value="1"/>
</dbReference>
<dbReference type="GO" id="GO:0000978">
    <property type="term" value="F:RNA polymerase II cis-regulatory region sequence-specific DNA binding"/>
    <property type="evidence" value="ECO:0007669"/>
    <property type="project" value="TreeGrafter"/>
</dbReference>
<proteinExistence type="predicted"/>
<reference evidence="12" key="2">
    <citation type="submission" date="2020-04" db="EMBL/GenBank/DDBJ databases">
        <authorList>
            <consortium name="NCBI Genome Project"/>
        </authorList>
    </citation>
    <scope>NUCLEOTIDE SEQUENCE</scope>
    <source>
        <strain evidence="12">CBS 781.70</strain>
    </source>
</reference>
<dbReference type="InterPro" id="IPR036236">
    <property type="entry name" value="Znf_C2H2_sf"/>
</dbReference>
<evidence type="ECO:0000256" key="4">
    <source>
        <dbReference type="ARBA" id="ARBA00022771"/>
    </source>
</evidence>
<dbReference type="InterPro" id="IPR013087">
    <property type="entry name" value="Znf_C2H2_type"/>
</dbReference>
<feature type="domain" description="C2H2-type" evidence="9">
    <location>
        <begin position="139"/>
        <end position="171"/>
    </location>
</feature>
<dbReference type="RefSeq" id="XP_033535882.1">
    <property type="nucleotide sequence ID" value="XM_033679016.1"/>
</dbReference>
<evidence type="ECO:0000256" key="5">
    <source>
        <dbReference type="ARBA" id="ARBA00022833"/>
    </source>
</evidence>
<feature type="region of interest" description="Disordered" evidence="8">
    <location>
        <begin position="1"/>
        <end position="93"/>
    </location>
</feature>
<dbReference type="PANTHER" id="PTHR45718">
    <property type="entry name" value="TRANSCRIPTIONAL ACTIVATOR CUBITUS INTERRUPTUS"/>
    <property type="match status" value="1"/>
</dbReference>
<keyword evidence="4 7" id="KW-0863">Zinc-finger</keyword>
<evidence type="ECO:0000256" key="8">
    <source>
        <dbReference type="SAM" id="MobiDB-lite"/>
    </source>
</evidence>
<dbReference type="GO" id="GO:0000981">
    <property type="term" value="F:DNA-binding transcription factor activity, RNA polymerase II-specific"/>
    <property type="evidence" value="ECO:0007669"/>
    <property type="project" value="TreeGrafter"/>
</dbReference>
<feature type="region of interest" description="Disordered" evidence="8">
    <location>
        <begin position="197"/>
        <end position="218"/>
    </location>
</feature>
<feature type="domain" description="C2H2-type" evidence="9">
    <location>
        <begin position="172"/>
        <end position="202"/>
    </location>
</feature>
<keyword evidence="11" id="KW-1185">Reference proteome</keyword>
<dbReference type="OrthoDB" id="3214149at2759"/>
<feature type="region of interest" description="Disordered" evidence="8">
    <location>
        <begin position="363"/>
        <end position="394"/>
    </location>
</feature>
<dbReference type="SMART" id="SM00355">
    <property type="entry name" value="ZnF_C2H2"/>
    <property type="match status" value="3"/>
</dbReference>
<dbReference type="GO" id="GO:0005634">
    <property type="term" value="C:nucleus"/>
    <property type="evidence" value="ECO:0007669"/>
    <property type="project" value="UniProtKB-SubCell"/>
</dbReference>
<dbReference type="Pfam" id="PF23561">
    <property type="entry name" value="zf-C2H2_15"/>
    <property type="match status" value="1"/>
</dbReference>
<feature type="compositionally biased region" description="Basic and acidic residues" evidence="8">
    <location>
        <begin position="18"/>
        <end position="41"/>
    </location>
</feature>
<dbReference type="GeneID" id="54419586"/>
<gene>
    <name evidence="10 12" type="ORF">P152DRAFT_456480</name>
</gene>
<keyword evidence="6" id="KW-0539">Nucleus</keyword>
<dbReference type="PANTHER" id="PTHR45718:SF4">
    <property type="entry name" value="TRANSCRIPTIONAL ACTIVATOR CUBITUS INTERRUPTUS"/>
    <property type="match status" value="1"/>
</dbReference>
<comment type="subcellular location">
    <subcellularLocation>
        <location evidence="1">Nucleus</location>
    </subcellularLocation>
</comment>
<evidence type="ECO:0000256" key="1">
    <source>
        <dbReference type="ARBA" id="ARBA00004123"/>
    </source>
</evidence>
<dbReference type="GO" id="GO:0008270">
    <property type="term" value="F:zinc ion binding"/>
    <property type="evidence" value="ECO:0007669"/>
    <property type="project" value="UniProtKB-KW"/>
</dbReference>
<dbReference type="FunFam" id="3.30.160.60:FF:000201">
    <property type="entry name" value="C2H2 finger domain protein (Gli3)"/>
    <property type="match status" value="1"/>
</dbReference>
<organism evidence="10">
    <name type="scientific">Eremomyces bilateralis CBS 781.70</name>
    <dbReference type="NCBI Taxonomy" id="1392243"/>
    <lineage>
        <taxon>Eukaryota</taxon>
        <taxon>Fungi</taxon>
        <taxon>Dikarya</taxon>
        <taxon>Ascomycota</taxon>
        <taxon>Pezizomycotina</taxon>
        <taxon>Dothideomycetes</taxon>
        <taxon>Dothideomycetes incertae sedis</taxon>
        <taxon>Eremomycetales</taxon>
        <taxon>Eremomycetaceae</taxon>
        <taxon>Eremomyces</taxon>
    </lineage>
</organism>
<keyword evidence="2" id="KW-0479">Metal-binding</keyword>
<evidence type="ECO:0000259" key="9">
    <source>
        <dbReference type="PROSITE" id="PS50157"/>
    </source>
</evidence>
<dbReference type="AlphaFoldDB" id="A0A6G1G8K3"/>
<evidence type="ECO:0000256" key="7">
    <source>
        <dbReference type="PROSITE-ProRule" id="PRU00042"/>
    </source>
</evidence>
<dbReference type="Proteomes" id="UP000504638">
    <property type="component" value="Unplaced"/>
</dbReference>
<sequence length="394" mass="44149">MDSPGSPLSDHSDDEFAEDMKSDERSPSVELEHEPDQDVARPAKRQKTTGPSFEAGQNFEIDELEISEDSDGSVPGSPMHYGAGGSASAVAPDRDDDAIPLEQVTMCKWDGCPAGDLGNMDNLVRHIHNDHIQAKQKKYSCEWADCPRKGITHASAYALRAHMRSHTREKPFYCTLPECDRAFTRSDALAKHMRTVHETESLRPSDPIPKQPPTHPAKQVQRIRLFMKGSNGADRSTPASPAHLGAVDVADDNNNIVYGPPIPGGGLDYSIEFPKDIEFTPEEKALPPPELYRLLKKQLDWAKDIGEGLKEDVDQMLLQRKHEWAVNDALMDRAMEKDLDYCEHKLRRKGKLNDPKMREILNGMRRDMGEEPLVDSSRADSLRAQLELAERDEP</sequence>
<feature type="compositionally biased region" description="Acidic residues" evidence="8">
    <location>
        <begin position="60"/>
        <end position="71"/>
    </location>
</feature>
<dbReference type="Pfam" id="PF00096">
    <property type="entry name" value="zf-C2H2"/>
    <property type="match status" value="1"/>
</dbReference>
<evidence type="ECO:0000256" key="3">
    <source>
        <dbReference type="ARBA" id="ARBA00022737"/>
    </source>
</evidence>
<protein>
    <recommendedName>
        <fullName evidence="9">C2H2-type domain-containing protein</fullName>
    </recommendedName>
</protein>
<reference evidence="10 12" key="1">
    <citation type="submission" date="2020-01" db="EMBL/GenBank/DDBJ databases">
        <authorList>
            <consortium name="DOE Joint Genome Institute"/>
            <person name="Haridas S."/>
            <person name="Albert R."/>
            <person name="Binder M."/>
            <person name="Bloem J."/>
            <person name="Labutti K."/>
            <person name="Salamov A."/>
            <person name="Andreopoulos B."/>
            <person name="Baker S.E."/>
            <person name="Barry K."/>
            <person name="Bills G."/>
            <person name="Bluhm B.H."/>
            <person name="Cannon C."/>
            <person name="Castanera R."/>
            <person name="Culley D.E."/>
            <person name="Daum C."/>
            <person name="Ezra D."/>
            <person name="Gonzalez J.B."/>
            <person name="Henrissat B."/>
            <person name="Kuo A."/>
            <person name="Liang C."/>
            <person name="Lipzen A."/>
            <person name="Lutzoni F."/>
            <person name="Magnuson J."/>
            <person name="Mondo S."/>
            <person name="Nolan M."/>
            <person name="Ohm R."/>
            <person name="Pangilinan J."/>
            <person name="Park H.-J."/>
            <person name="Ramirez L."/>
            <person name="Alfaro M."/>
            <person name="Sun H."/>
            <person name="Tritt A."/>
            <person name="Yoshinaga Y."/>
            <person name="Zwiers L.-H."/>
            <person name="Turgeon B.G."/>
            <person name="Goodwin S.B."/>
            <person name="Spatafora J.W."/>
            <person name="Crous P.W."/>
            <person name="Grigoriev I.V."/>
        </authorList>
    </citation>
    <scope>NUCLEOTIDE SEQUENCE</scope>
    <source>
        <strain evidence="10 12">CBS 781.70</strain>
    </source>
</reference>
<dbReference type="InterPro" id="IPR056436">
    <property type="entry name" value="Znf-C2H2_ZIC1-5/GLI1-3-like"/>
</dbReference>
<dbReference type="InterPro" id="IPR043359">
    <property type="entry name" value="GLI-like"/>
</dbReference>
<evidence type="ECO:0000313" key="10">
    <source>
        <dbReference type="EMBL" id="KAF1814251.1"/>
    </source>
</evidence>
<name>A0A6G1G8K3_9PEZI</name>
<evidence type="ECO:0000313" key="11">
    <source>
        <dbReference type="Proteomes" id="UP000504638"/>
    </source>
</evidence>
<accession>A0A6G1G8K3</accession>
<dbReference type="PROSITE" id="PS50157">
    <property type="entry name" value="ZINC_FINGER_C2H2_2"/>
    <property type="match status" value="2"/>
</dbReference>
<feature type="compositionally biased region" description="Pro residues" evidence="8">
    <location>
        <begin position="206"/>
        <end position="215"/>
    </location>
</feature>
<reference evidence="12" key="3">
    <citation type="submission" date="2025-04" db="UniProtKB">
        <authorList>
            <consortium name="RefSeq"/>
        </authorList>
    </citation>
    <scope>IDENTIFICATION</scope>
    <source>
        <strain evidence="12">CBS 781.70</strain>
    </source>
</reference>
<evidence type="ECO:0000256" key="6">
    <source>
        <dbReference type="ARBA" id="ARBA00023242"/>
    </source>
</evidence>
<dbReference type="EMBL" id="ML975153">
    <property type="protein sequence ID" value="KAF1814251.1"/>
    <property type="molecule type" value="Genomic_DNA"/>
</dbReference>
<dbReference type="FunFam" id="3.30.160.60:FF:000031">
    <property type="entry name" value="GLI family zinc finger 3"/>
    <property type="match status" value="1"/>
</dbReference>
<evidence type="ECO:0000313" key="12">
    <source>
        <dbReference type="RefSeq" id="XP_033535882.1"/>
    </source>
</evidence>
<dbReference type="PROSITE" id="PS00028">
    <property type="entry name" value="ZINC_FINGER_C2H2_1"/>
    <property type="match status" value="1"/>
</dbReference>
<keyword evidence="5" id="KW-0862">Zinc</keyword>
<keyword evidence="3" id="KW-0677">Repeat</keyword>
<evidence type="ECO:0000256" key="2">
    <source>
        <dbReference type="ARBA" id="ARBA00022723"/>
    </source>
</evidence>
<dbReference type="Gene3D" id="3.30.160.60">
    <property type="entry name" value="Classic Zinc Finger"/>
    <property type="match status" value="3"/>
</dbReference>